<evidence type="ECO:0000256" key="6">
    <source>
        <dbReference type="ARBA" id="ARBA00023136"/>
    </source>
</evidence>
<evidence type="ECO:0000256" key="2">
    <source>
        <dbReference type="ARBA" id="ARBA00009331"/>
    </source>
</evidence>
<dbReference type="Proteomes" id="UP001153712">
    <property type="component" value="Chromosome 2"/>
</dbReference>
<dbReference type="GO" id="GO:0045277">
    <property type="term" value="C:respiratory chain complex IV"/>
    <property type="evidence" value="ECO:0007669"/>
    <property type="project" value="InterPro"/>
</dbReference>
<comment type="subcellular location">
    <subcellularLocation>
        <location evidence="1">Mitochondrion inner membrane</location>
    </subcellularLocation>
</comment>
<evidence type="ECO:0000256" key="3">
    <source>
        <dbReference type="ARBA" id="ARBA00022792"/>
    </source>
</evidence>
<dbReference type="GO" id="GO:0002082">
    <property type="term" value="P:regulation of oxidative phosphorylation"/>
    <property type="evidence" value="ECO:0007669"/>
    <property type="project" value="TreeGrafter"/>
</dbReference>
<keyword evidence="3" id="KW-0999">Mitochondrion inner membrane</keyword>
<evidence type="ECO:0000256" key="1">
    <source>
        <dbReference type="ARBA" id="ARBA00004273"/>
    </source>
</evidence>
<dbReference type="SUPFAM" id="SSF81419">
    <property type="entry name" value="Mitochondrial cytochrome c oxidase subunit VIIa"/>
    <property type="match status" value="1"/>
</dbReference>
<dbReference type="FunFam" id="4.10.91.10:FF:000001">
    <property type="entry name" value="Cytochrome c oxidase subunit 7A1, mitochondrial"/>
    <property type="match status" value="1"/>
</dbReference>
<evidence type="ECO:0000313" key="8">
    <source>
        <dbReference type="EMBL" id="CAG9859109.1"/>
    </source>
</evidence>
<dbReference type="PANTHER" id="PTHR10510">
    <property type="entry name" value="CYTOCHROME C OXIDASE POLYPEPTIDE 7A"/>
    <property type="match status" value="1"/>
</dbReference>
<dbReference type="EMBL" id="OU900095">
    <property type="protein sequence ID" value="CAG9859109.1"/>
    <property type="molecule type" value="Genomic_DNA"/>
</dbReference>
<proteinExistence type="inferred from homology"/>
<evidence type="ECO:0000256" key="4">
    <source>
        <dbReference type="ARBA" id="ARBA00022946"/>
    </source>
</evidence>
<name>A0A9N9TNA1_PHYSR</name>
<evidence type="ECO:0000313" key="9">
    <source>
        <dbReference type="Proteomes" id="UP001153712"/>
    </source>
</evidence>
<comment type="similarity">
    <text evidence="2">Belongs to the cytochrome c oxidase VIIa family.</text>
</comment>
<dbReference type="PANTHER" id="PTHR10510:SF11">
    <property type="entry name" value="CYTOCHROME C OXIDASE SUBUNIT 7A, MITOCHONDRIAL"/>
    <property type="match status" value="1"/>
</dbReference>
<gene>
    <name evidence="8" type="ORF">PHYEVI_LOCUS5485</name>
</gene>
<dbReference type="Gene3D" id="4.10.91.10">
    <property type="entry name" value="Cytochrome c oxidase, subunit VIIa"/>
    <property type="match status" value="1"/>
</dbReference>
<dbReference type="GO" id="GO:0006123">
    <property type="term" value="P:mitochondrial electron transport, cytochrome c to oxygen"/>
    <property type="evidence" value="ECO:0007669"/>
    <property type="project" value="InterPro"/>
</dbReference>
<keyword evidence="9" id="KW-1185">Reference proteome</keyword>
<keyword evidence="7" id="KW-0812">Transmembrane</keyword>
<accession>A0A9N9TNA1</accession>
<dbReference type="InterPro" id="IPR036539">
    <property type="entry name" value="Cyt_c_oxidase_su7a_sf"/>
</dbReference>
<feature type="transmembrane region" description="Helical" evidence="7">
    <location>
        <begin position="58"/>
        <end position="79"/>
    </location>
</feature>
<keyword evidence="7" id="KW-1133">Transmembrane helix</keyword>
<dbReference type="InterPro" id="IPR003177">
    <property type="entry name" value="Cytc_oxidase_su7a_met"/>
</dbReference>
<evidence type="ECO:0000256" key="5">
    <source>
        <dbReference type="ARBA" id="ARBA00023128"/>
    </source>
</evidence>
<dbReference type="AlphaFoldDB" id="A0A9N9TNA1"/>
<reference evidence="8" key="1">
    <citation type="submission" date="2022-01" db="EMBL/GenBank/DDBJ databases">
        <authorList>
            <person name="King R."/>
        </authorList>
    </citation>
    <scope>NUCLEOTIDE SEQUENCE</scope>
</reference>
<dbReference type="GO" id="GO:0097250">
    <property type="term" value="P:mitochondrial respirasome assembly"/>
    <property type="evidence" value="ECO:0007669"/>
    <property type="project" value="TreeGrafter"/>
</dbReference>
<keyword evidence="4" id="KW-0809">Transit peptide</keyword>
<sequence length="87" mass="9778">MNRTRQLFALSRAFHTQVTRNAAVEVGPRTARLKEIQKKLQVEDGQPVHLKAGVKDRLLYQFTILLTLVGLGMSGEVLYKLATGKKE</sequence>
<evidence type="ECO:0000256" key="7">
    <source>
        <dbReference type="SAM" id="Phobius"/>
    </source>
</evidence>
<keyword evidence="5" id="KW-0496">Mitochondrion</keyword>
<protein>
    <submittedName>
        <fullName evidence="8">Uncharacterized protein</fullName>
    </submittedName>
</protein>
<organism evidence="8 9">
    <name type="scientific">Phyllotreta striolata</name>
    <name type="common">Striped flea beetle</name>
    <name type="synonym">Crioceris striolata</name>
    <dbReference type="NCBI Taxonomy" id="444603"/>
    <lineage>
        <taxon>Eukaryota</taxon>
        <taxon>Metazoa</taxon>
        <taxon>Ecdysozoa</taxon>
        <taxon>Arthropoda</taxon>
        <taxon>Hexapoda</taxon>
        <taxon>Insecta</taxon>
        <taxon>Pterygota</taxon>
        <taxon>Neoptera</taxon>
        <taxon>Endopterygota</taxon>
        <taxon>Coleoptera</taxon>
        <taxon>Polyphaga</taxon>
        <taxon>Cucujiformia</taxon>
        <taxon>Chrysomeloidea</taxon>
        <taxon>Chrysomelidae</taxon>
        <taxon>Galerucinae</taxon>
        <taxon>Alticini</taxon>
        <taxon>Phyllotreta</taxon>
    </lineage>
</organism>
<keyword evidence="6 7" id="KW-0472">Membrane</keyword>
<dbReference type="OrthoDB" id="5966508at2759"/>
<dbReference type="GO" id="GO:0005743">
    <property type="term" value="C:mitochondrial inner membrane"/>
    <property type="evidence" value="ECO:0007669"/>
    <property type="project" value="UniProtKB-SubCell"/>
</dbReference>